<dbReference type="Proteomes" id="UP000799421">
    <property type="component" value="Unassembled WGS sequence"/>
</dbReference>
<dbReference type="AlphaFoldDB" id="A0A6A7BRT3"/>
<feature type="non-terminal residue" evidence="2">
    <location>
        <position position="104"/>
    </location>
</feature>
<gene>
    <name evidence="2" type="ORF">K470DRAFT_206530</name>
</gene>
<keyword evidence="3" id="KW-1185">Reference proteome</keyword>
<evidence type="ECO:0000313" key="3">
    <source>
        <dbReference type="Proteomes" id="UP000799421"/>
    </source>
</evidence>
<dbReference type="PANTHER" id="PTHR13464:SF0">
    <property type="entry name" value="SAP30-BINDING PROTEIN"/>
    <property type="match status" value="1"/>
</dbReference>
<protein>
    <recommendedName>
        <fullName evidence="4">HCNGP-domain-containing protein</fullName>
    </recommendedName>
</protein>
<dbReference type="PANTHER" id="PTHR13464">
    <property type="entry name" value="TRANSCRIPTIONAL REGULATOR PROTEIN HCNGP"/>
    <property type="match status" value="1"/>
</dbReference>
<dbReference type="GO" id="GO:0005634">
    <property type="term" value="C:nucleus"/>
    <property type="evidence" value="ECO:0007669"/>
    <property type="project" value="TreeGrafter"/>
</dbReference>
<feature type="non-terminal residue" evidence="2">
    <location>
        <position position="1"/>
    </location>
</feature>
<feature type="region of interest" description="Disordered" evidence="1">
    <location>
        <begin position="1"/>
        <end position="29"/>
    </location>
</feature>
<evidence type="ECO:0000313" key="2">
    <source>
        <dbReference type="EMBL" id="KAF2857772.1"/>
    </source>
</evidence>
<dbReference type="GO" id="GO:0006355">
    <property type="term" value="P:regulation of DNA-templated transcription"/>
    <property type="evidence" value="ECO:0007669"/>
    <property type="project" value="InterPro"/>
</dbReference>
<reference evidence="2" key="1">
    <citation type="journal article" date="2020" name="Stud. Mycol.">
        <title>101 Dothideomycetes genomes: a test case for predicting lifestyles and emergence of pathogens.</title>
        <authorList>
            <person name="Haridas S."/>
            <person name="Albert R."/>
            <person name="Binder M."/>
            <person name="Bloem J."/>
            <person name="Labutti K."/>
            <person name="Salamov A."/>
            <person name="Andreopoulos B."/>
            <person name="Baker S."/>
            <person name="Barry K."/>
            <person name="Bills G."/>
            <person name="Bluhm B."/>
            <person name="Cannon C."/>
            <person name="Castanera R."/>
            <person name="Culley D."/>
            <person name="Daum C."/>
            <person name="Ezra D."/>
            <person name="Gonzalez J."/>
            <person name="Henrissat B."/>
            <person name="Kuo A."/>
            <person name="Liang C."/>
            <person name="Lipzen A."/>
            <person name="Lutzoni F."/>
            <person name="Magnuson J."/>
            <person name="Mondo S."/>
            <person name="Nolan M."/>
            <person name="Ohm R."/>
            <person name="Pangilinan J."/>
            <person name="Park H.-J."/>
            <person name="Ramirez L."/>
            <person name="Alfaro M."/>
            <person name="Sun H."/>
            <person name="Tritt A."/>
            <person name="Yoshinaga Y."/>
            <person name="Zwiers L.-H."/>
            <person name="Turgeon B."/>
            <person name="Goodwin S."/>
            <person name="Spatafora J."/>
            <person name="Crous P."/>
            <person name="Grigoriev I."/>
        </authorList>
    </citation>
    <scope>NUCLEOTIDE SEQUENCE</scope>
    <source>
        <strain evidence="2">CBS 480.64</strain>
    </source>
</reference>
<organism evidence="2 3">
    <name type="scientific">Piedraia hortae CBS 480.64</name>
    <dbReference type="NCBI Taxonomy" id="1314780"/>
    <lineage>
        <taxon>Eukaryota</taxon>
        <taxon>Fungi</taxon>
        <taxon>Dikarya</taxon>
        <taxon>Ascomycota</taxon>
        <taxon>Pezizomycotina</taxon>
        <taxon>Dothideomycetes</taxon>
        <taxon>Dothideomycetidae</taxon>
        <taxon>Capnodiales</taxon>
        <taxon>Piedraiaceae</taxon>
        <taxon>Piedraia</taxon>
    </lineage>
</organism>
<evidence type="ECO:0008006" key="4">
    <source>
        <dbReference type="Google" id="ProtNLM"/>
    </source>
</evidence>
<dbReference type="OrthoDB" id="1714508at2759"/>
<dbReference type="Pfam" id="PF07818">
    <property type="entry name" value="HCNGP"/>
    <property type="match status" value="1"/>
</dbReference>
<dbReference type="InterPro" id="IPR012479">
    <property type="entry name" value="SAP30BP"/>
</dbReference>
<evidence type="ECO:0000256" key="1">
    <source>
        <dbReference type="SAM" id="MobiDB-lite"/>
    </source>
</evidence>
<accession>A0A6A7BRT3</accession>
<sequence>ERQRVQELTMPTIPNFAIPNSPEPEESTKSAITAKFERFLALKKQNVHFNERLKNSPALGNPSLLPKLMEFAGITQNESYASALPEHLAVRTEWPEECYLEGLQ</sequence>
<proteinExistence type="predicted"/>
<name>A0A6A7BRT3_9PEZI</name>
<dbReference type="EMBL" id="MU006028">
    <property type="protein sequence ID" value="KAF2857772.1"/>
    <property type="molecule type" value="Genomic_DNA"/>
</dbReference>